<dbReference type="PANTHER" id="PTHR22793">
    <property type="entry name" value="MYOCARDIN-RELATED TRANSCRIPTION FACTOR-RELATED"/>
    <property type="match status" value="1"/>
</dbReference>
<dbReference type="OrthoDB" id="197676at2759"/>
<accession>A0A4Y2BSK6</accession>
<dbReference type="Pfam" id="PF02037">
    <property type="entry name" value="SAP"/>
    <property type="match status" value="1"/>
</dbReference>
<evidence type="ECO:0000313" key="11">
    <source>
        <dbReference type="Proteomes" id="UP000499080"/>
    </source>
</evidence>
<feature type="compositionally biased region" description="Low complexity" evidence="8">
    <location>
        <begin position="288"/>
        <end position="314"/>
    </location>
</feature>
<evidence type="ECO:0000256" key="8">
    <source>
        <dbReference type="SAM" id="MobiDB-lite"/>
    </source>
</evidence>
<evidence type="ECO:0000256" key="4">
    <source>
        <dbReference type="ARBA" id="ARBA00023054"/>
    </source>
</evidence>
<feature type="compositionally biased region" description="Polar residues" evidence="8">
    <location>
        <begin position="833"/>
        <end position="845"/>
    </location>
</feature>
<evidence type="ECO:0000256" key="6">
    <source>
        <dbReference type="ARBA" id="ARBA00023242"/>
    </source>
</evidence>
<evidence type="ECO:0000256" key="7">
    <source>
        <dbReference type="PROSITE-ProRule" id="PRU00401"/>
    </source>
</evidence>
<organism evidence="10 11">
    <name type="scientific">Araneus ventricosus</name>
    <name type="common">Orbweaver spider</name>
    <name type="synonym">Epeira ventricosa</name>
    <dbReference type="NCBI Taxonomy" id="182803"/>
    <lineage>
        <taxon>Eukaryota</taxon>
        <taxon>Metazoa</taxon>
        <taxon>Ecdysozoa</taxon>
        <taxon>Arthropoda</taxon>
        <taxon>Chelicerata</taxon>
        <taxon>Arachnida</taxon>
        <taxon>Araneae</taxon>
        <taxon>Araneomorphae</taxon>
        <taxon>Entelegynae</taxon>
        <taxon>Araneoidea</taxon>
        <taxon>Araneidae</taxon>
        <taxon>Araneus</taxon>
    </lineage>
</organism>
<dbReference type="InterPro" id="IPR036361">
    <property type="entry name" value="SAP_dom_sf"/>
</dbReference>
<feature type="compositionally biased region" description="Basic residues" evidence="8">
    <location>
        <begin position="347"/>
        <end position="363"/>
    </location>
</feature>
<dbReference type="SMART" id="SM00707">
    <property type="entry name" value="RPEL"/>
    <property type="match status" value="3"/>
</dbReference>
<evidence type="ECO:0000256" key="1">
    <source>
        <dbReference type="ARBA" id="ARBA00004123"/>
    </source>
</evidence>
<dbReference type="PROSITE" id="PS50800">
    <property type="entry name" value="SAP"/>
    <property type="match status" value="1"/>
</dbReference>
<keyword evidence="6" id="KW-0539">Nucleus</keyword>
<proteinExistence type="predicted"/>
<dbReference type="GO" id="GO:0005634">
    <property type="term" value="C:nucleus"/>
    <property type="evidence" value="ECO:0007669"/>
    <property type="project" value="UniProtKB-SubCell"/>
</dbReference>
<dbReference type="Gene3D" id="6.10.150.10">
    <property type="match status" value="1"/>
</dbReference>
<keyword evidence="11" id="KW-1185">Reference proteome</keyword>
<dbReference type="InterPro" id="IPR043451">
    <property type="entry name" value="Myocardin-like"/>
</dbReference>
<feature type="compositionally biased region" description="Low complexity" evidence="8">
    <location>
        <begin position="265"/>
        <end position="277"/>
    </location>
</feature>
<dbReference type="PROSITE" id="PS51073">
    <property type="entry name" value="RPEL"/>
    <property type="match status" value="2"/>
</dbReference>
<evidence type="ECO:0000313" key="10">
    <source>
        <dbReference type="EMBL" id="GBL95192.1"/>
    </source>
</evidence>
<gene>
    <name evidence="10" type="primary">mrtfb</name>
    <name evidence="10" type="ORF">AVEN_253522_1</name>
</gene>
<feature type="region of interest" description="Disordered" evidence="8">
    <location>
        <begin position="803"/>
        <end position="855"/>
    </location>
</feature>
<protein>
    <submittedName>
        <fullName evidence="10">Myocardin-related transcription factor B</fullName>
    </submittedName>
</protein>
<feature type="repeat" description="RPEL" evidence="7">
    <location>
        <begin position="102"/>
        <end position="127"/>
    </location>
</feature>
<dbReference type="GO" id="GO:0045944">
    <property type="term" value="P:positive regulation of transcription by RNA polymerase II"/>
    <property type="evidence" value="ECO:0007669"/>
    <property type="project" value="TreeGrafter"/>
</dbReference>
<keyword evidence="5" id="KW-0804">Transcription</keyword>
<feature type="region of interest" description="Disordered" evidence="8">
    <location>
        <begin position="904"/>
        <end position="929"/>
    </location>
</feature>
<dbReference type="Proteomes" id="UP000499080">
    <property type="component" value="Unassembled WGS sequence"/>
</dbReference>
<comment type="subcellular location">
    <subcellularLocation>
        <location evidence="1">Nucleus</location>
    </subcellularLocation>
</comment>
<dbReference type="Pfam" id="PF02755">
    <property type="entry name" value="RPEL"/>
    <property type="match status" value="1"/>
</dbReference>
<evidence type="ECO:0000259" key="9">
    <source>
        <dbReference type="PROSITE" id="PS50800"/>
    </source>
</evidence>
<keyword evidence="2" id="KW-0677">Repeat</keyword>
<feature type="region of interest" description="Disordered" evidence="8">
    <location>
        <begin position="634"/>
        <end position="656"/>
    </location>
</feature>
<name>A0A4Y2BSK6_ARAVE</name>
<feature type="region of interest" description="Disordered" evidence="8">
    <location>
        <begin position="228"/>
        <end position="314"/>
    </location>
</feature>
<keyword evidence="3" id="KW-0805">Transcription regulation</keyword>
<feature type="repeat" description="RPEL" evidence="7">
    <location>
        <begin position="146"/>
        <end position="171"/>
    </location>
</feature>
<reference evidence="10 11" key="1">
    <citation type="journal article" date="2019" name="Sci. Rep.">
        <title>Orb-weaving spider Araneus ventricosus genome elucidates the spidroin gene catalogue.</title>
        <authorList>
            <person name="Kono N."/>
            <person name="Nakamura H."/>
            <person name="Ohtoshi R."/>
            <person name="Moran D.A.P."/>
            <person name="Shinohara A."/>
            <person name="Yoshida Y."/>
            <person name="Fujiwara M."/>
            <person name="Mori M."/>
            <person name="Tomita M."/>
            <person name="Arakawa K."/>
        </authorList>
    </citation>
    <scope>NUCLEOTIDE SEQUENCE [LARGE SCALE GENOMIC DNA]</scope>
</reference>
<dbReference type="InterPro" id="IPR003034">
    <property type="entry name" value="SAP_dom"/>
</dbReference>
<dbReference type="SMART" id="SM00513">
    <property type="entry name" value="SAP"/>
    <property type="match status" value="1"/>
</dbReference>
<dbReference type="InterPro" id="IPR004018">
    <property type="entry name" value="RPEL_repeat"/>
</dbReference>
<feature type="compositionally biased region" description="Low complexity" evidence="8">
    <location>
        <begin position="499"/>
        <end position="511"/>
    </location>
</feature>
<evidence type="ECO:0000256" key="5">
    <source>
        <dbReference type="ARBA" id="ARBA00023163"/>
    </source>
</evidence>
<dbReference type="SUPFAM" id="SSF68906">
    <property type="entry name" value="SAP domain"/>
    <property type="match status" value="1"/>
</dbReference>
<sequence>MNRKTREAKTILREVPKVRCTYILVGGLIRVLASGDNQRYWDIQLDQDLLETIASIYPEWFKDCNMNLDGSSDNSMCLLSSDAKVKSDNGETLQRPIDKNKESLKVKLMLRRPLNQLVDQGILPSLKSPPAFHEQRQKLERAKMGDLLKHKLQKRPERQELIQQRILEDSGVESSLQDKQQKQLKNGILAETLGGVVSQRPGPLDLVKGNILHADELLAQAVRETLPFKSSCNTPSPKLRNTLDEDSGSDGAFSPSPPYYFSEHSQSSLPSLEASEPSPNPNQGSPCSGVTSFSMSPPSSVSSPLSVFPSVVSPQSTSDQQRAEFFVHQLQQQQQHNLKETSSVPSKNRKKTKPKTQPKARTIKFHEYRGPADAQKNASNTTPTTLSESHSELWLHQQQLFLQVQQAVVHSQVHNSHVNVVQKPIGDQIGQTVQKPNTTNQTQQLFEAPNSPQKILSNFEDLKVSDLKAELKKKGLPVSGSKPQLIKRLRAQVPSSAETPAITSPIPSSTPVLPNVTSPQTITVDSILLDNLQTIPTSDVSVNQSASAMELTPDTIKNLLSSIESDSMSSSVVTLDTEPGVKLDIGDLNDSSSTSLSNEHIVQLQQMWIEKLQRDLERSRKQLQQCQLPVVTSSAVMNPKPSTATPPPKAASPLTNGFKTDEAAQLAETKSAQRQIIHQILQQKIQQQELQKAQRQQAVNINNPPSTSSTTNTNSTLTALLKSSPLNANSMDLGRIDLDLASITKPVTSFPGSIMSTQVQNSKNDVLAEDDFPTLSLQVDASSSQDEFPGVVPIFVCHSSGDTLSPKPTVLTPPNALSNRSSSLPSFSALRTTKPSPTRSNTDPQFQIARPPPNYNEATKQLKIKQHHLTPDGGDGNPRQSKKHKSSIKSQAVDDVLEILISNGELSPSAAQEPTTPVTPVTTHSESTSLPLFLPTSGQEPFFSKPLTTPLPPPTTAADLHLAASLQSLIDLTPPSSNSLDFDFPLDIAAMELEGLDGGQPETPSLDQTLSLSLGQETKSPLDFVINKSTDLTNELLRSTETTDNQDRVTDRGIDNDMLIEWLGGYEESSTHSTASNNFPSSSSYEMAHDPLFSNGHDALDFFSGDDMDFKPQNDLNFLPWSENTT</sequence>
<keyword evidence="4" id="KW-0175">Coiled coil</keyword>
<dbReference type="Gene3D" id="6.10.140.2040">
    <property type="match status" value="1"/>
</dbReference>
<dbReference type="AlphaFoldDB" id="A0A4Y2BSK6"/>
<feature type="compositionally biased region" description="Polar residues" evidence="8">
    <location>
        <begin position="904"/>
        <end position="913"/>
    </location>
</feature>
<dbReference type="PANTHER" id="PTHR22793:SF12">
    <property type="entry name" value="MYOCARDIN-RELATED TRANSCRIPTION FACTOR, ISOFORM H"/>
    <property type="match status" value="1"/>
</dbReference>
<dbReference type="Gene3D" id="1.10.720.30">
    <property type="entry name" value="SAP domain"/>
    <property type="match status" value="1"/>
</dbReference>
<feature type="region of interest" description="Disordered" evidence="8">
    <location>
        <begin position="867"/>
        <end position="890"/>
    </location>
</feature>
<dbReference type="GO" id="GO:0003713">
    <property type="term" value="F:transcription coactivator activity"/>
    <property type="evidence" value="ECO:0007669"/>
    <property type="project" value="TreeGrafter"/>
</dbReference>
<feature type="region of interest" description="Disordered" evidence="8">
    <location>
        <begin position="329"/>
        <end position="364"/>
    </location>
</feature>
<dbReference type="EMBL" id="BGPR01000109">
    <property type="protein sequence ID" value="GBL95192.1"/>
    <property type="molecule type" value="Genomic_DNA"/>
</dbReference>
<feature type="compositionally biased region" description="Low complexity" evidence="8">
    <location>
        <begin position="813"/>
        <end position="831"/>
    </location>
</feature>
<comment type="caution">
    <text evidence="10">The sequence shown here is derived from an EMBL/GenBank/DDBJ whole genome shotgun (WGS) entry which is preliminary data.</text>
</comment>
<feature type="region of interest" description="Disordered" evidence="8">
    <location>
        <begin position="492"/>
        <end position="514"/>
    </location>
</feature>
<feature type="domain" description="SAP" evidence="9">
    <location>
        <begin position="459"/>
        <end position="493"/>
    </location>
</feature>
<feature type="compositionally biased region" description="Low complexity" evidence="8">
    <location>
        <begin position="914"/>
        <end position="923"/>
    </location>
</feature>
<evidence type="ECO:0000256" key="2">
    <source>
        <dbReference type="ARBA" id="ARBA00022737"/>
    </source>
</evidence>
<evidence type="ECO:0000256" key="3">
    <source>
        <dbReference type="ARBA" id="ARBA00023015"/>
    </source>
</evidence>